<feature type="domain" description="Four-carbon acid sugar kinase nucleotide binding" evidence="9">
    <location>
        <begin position="308"/>
        <end position="472"/>
    </location>
</feature>
<dbReference type="InterPro" id="IPR010737">
    <property type="entry name" value="4-carb_acid_sugar_kinase_N"/>
</dbReference>
<dbReference type="Proteomes" id="UP000092687">
    <property type="component" value="Chromosome"/>
</dbReference>
<gene>
    <name evidence="10" type="ORF">BBI08_11485</name>
</gene>
<evidence type="ECO:0000256" key="6">
    <source>
        <dbReference type="ARBA" id="ARBA00023277"/>
    </source>
</evidence>
<evidence type="ECO:0000256" key="3">
    <source>
        <dbReference type="ARBA" id="ARBA00022741"/>
    </source>
</evidence>
<reference evidence="11" key="1">
    <citation type="submission" date="2016-07" db="EMBL/GenBank/DDBJ databases">
        <authorList>
            <person name="See-Too W.S."/>
        </authorList>
    </citation>
    <scope>NUCLEOTIDE SEQUENCE [LARGE SCALE GENOMIC DNA]</scope>
    <source>
        <strain evidence="11">DSM 24743</strain>
    </source>
</reference>
<organism evidence="10 11">
    <name type="scientific">Planococcus halocryophilus</name>
    <dbReference type="NCBI Taxonomy" id="1215089"/>
    <lineage>
        <taxon>Bacteria</taxon>
        <taxon>Bacillati</taxon>
        <taxon>Bacillota</taxon>
        <taxon>Bacilli</taxon>
        <taxon>Bacillales</taxon>
        <taxon>Caryophanaceae</taxon>
        <taxon>Planococcus</taxon>
    </lineage>
</organism>
<dbReference type="Gene3D" id="3.40.50.10840">
    <property type="entry name" value="Putative sugar-binding, N-terminal domain"/>
    <property type="match status" value="1"/>
</dbReference>
<keyword evidence="4" id="KW-0418">Kinase</keyword>
<dbReference type="STRING" id="1215089.BBI08_11485"/>
<keyword evidence="6" id="KW-0119">Carbohydrate metabolism</keyword>
<dbReference type="InterPro" id="IPR042213">
    <property type="entry name" value="NBD_C_sf"/>
</dbReference>
<keyword evidence="5" id="KW-0067">ATP-binding</keyword>
<comment type="similarity">
    <text evidence="1">Belongs to the four-carbon acid sugar kinase family.</text>
</comment>
<evidence type="ECO:0000256" key="1">
    <source>
        <dbReference type="ARBA" id="ARBA00005715"/>
    </source>
</evidence>
<dbReference type="SUPFAM" id="SSF142764">
    <property type="entry name" value="YgbK-like"/>
    <property type="match status" value="1"/>
</dbReference>
<dbReference type="Pfam" id="PF17042">
    <property type="entry name" value="NBD_C"/>
    <property type="match status" value="1"/>
</dbReference>
<feature type="compositionally biased region" description="Polar residues" evidence="7">
    <location>
        <begin position="1"/>
        <end position="17"/>
    </location>
</feature>
<keyword evidence="2" id="KW-0808">Transferase</keyword>
<evidence type="ECO:0000256" key="2">
    <source>
        <dbReference type="ARBA" id="ARBA00022679"/>
    </source>
</evidence>
<evidence type="ECO:0000259" key="8">
    <source>
        <dbReference type="Pfam" id="PF07005"/>
    </source>
</evidence>
<feature type="domain" description="Four-carbon acid sugar kinase N-terminal" evidence="8">
    <location>
        <begin position="42"/>
        <end position="282"/>
    </location>
</feature>
<dbReference type="KEGG" id="phc:BBI08_11485"/>
<dbReference type="AlphaFoldDB" id="A0A1C7DSS6"/>
<accession>A0A1C7DSS6</accession>
<protein>
    <submittedName>
        <fullName evidence="10">Hydroxyacid dehydrogenase</fullName>
    </submittedName>
</protein>
<feature type="region of interest" description="Disordered" evidence="7">
    <location>
        <begin position="1"/>
        <end position="21"/>
    </location>
</feature>
<dbReference type="GO" id="GO:0005524">
    <property type="term" value="F:ATP binding"/>
    <property type="evidence" value="ECO:0007669"/>
    <property type="project" value="UniProtKB-KW"/>
</dbReference>
<evidence type="ECO:0000256" key="4">
    <source>
        <dbReference type="ARBA" id="ARBA00022777"/>
    </source>
</evidence>
<keyword evidence="11" id="KW-1185">Reference proteome</keyword>
<dbReference type="Pfam" id="PF07005">
    <property type="entry name" value="SBD_N"/>
    <property type="match status" value="1"/>
</dbReference>
<evidence type="ECO:0000313" key="10">
    <source>
        <dbReference type="EMBL" id="ANU14454.1"/>
    </source>
</evidence>
<dbReference type="InterPro" id="IPR037051">
    <property type="entry name" value="4-carb_acid_sugar_kinase_N_sf"/>
</dbReference>
<dbReference type="GO" id="GO:0016301">
    <property type="term" value="F:kinase activity"/>
    <property type="evidence" value="ECO:0007669"/>
    <property type="project" value="UniProtKB-KW"/>
</dbReference>
<dbReference type="EMBL" id="CP016537">
    <property type="protein sequence ID" value="ANU14454.1"/>
    <property type="molecule type" value="Genomic_DNA"/>
</dbReference>
<evidence type="ECO:0000259" key="9">
    <source>
        <dbReference type="Pfam" id="PF17042"/>
    </source>
</evidence>
<reference evidence="11" key="2">
    <citation type="submission" date="2016-10" db="EMBL/GenBank/DDBJ databases">
        <authorList>
            <person name="See-Too W.S."/>
        </authorList>
    </citation>
    <scope>NUCLEOTIDE SEQUENCE [LARGE SCALE GENOMIC DNA]</scope>
    <source>
        <strain evidence="11">DSM 24743</strain>
    </source>
</reference>
<evidence type="ECO:0000256" key="7">
    <source>
        <dbReference type="SAM" id="MobiDB-lite"/>
    </source>
</evidence>
<evidence type="ECO:0000256" key="5">
    <source>
        <dbReference type="ARBA" id="ARBA00022840"/>
    </source>
</evidence>
<sequence>MIMANSKTLNTTETFSHLPSVPDEEKVNQLLTNELQSFNKKIIVLDDDPTGVQTVHGISVYTDWTPESIEAGFAEENTMFFILTNSRGFTAAETKVAHEEIAKTILQTAEQQQKDYMIISRGDSTLRGHYPLETEVLKNTIEAQSDRLFDGEVIMPFFKEGGRFTIENIHYVQDEDQLIPAGETEFAKDRTFGYASSHLGEWAEEKSGGAFKASDATYLSLEDIRGLEIDRLVQQLMGVEDFNKVIVNATQYVDVKVVVIALIRAMKAGKNFMFRSAAALTKIIGGIEDKALLTRDELVKDHSGNGGLIMIGSHVKKTTEQFNVLQTCSFIEFIEFDVHLVLDLEKFEKEIQRIIQKSEQLIQKGKTVAVYTKRERLDLGEDKKEEELLLSVKISDAVTSIVKNIQTRPSFIIAKGGITSSDIGTNGLSVKRATVAGQIKPGIPVWLTGSESKFPGLAYVIFPGNVGSKTTLKEVAELLHQ</sequence>
<name>A0A1C7DSS6_9BACL</name>
<dbReference type="Gene3D" id="3.40.980.20">
    <property type="entry name" value="Four-carbon acid sugar kinase, nucleotide binding domain"/>
    <property type="match status" value="1"/>
</dbReference>
<evidence type="ECO:0000313" key="11">
    <source>
        <dbReference type="Proteomes" id="UP000092687"/>
    </source>
</evidence>
<proteinExistence type="inferred from homology"/>
<dbReference type="InterPro" id="IPR031475">
    <property type="entry name" value="NBD_C"/>
</dbReference>
<keyword evidence="3" id="KW-0547">Nucleotide-binding</keyword>